<evidence type="ECO:0000313" key="3">
    <source>
        <dbReference type="Proteomes" id="UP000694558"/>
    </source>
</evidence>
<evidence type="ECO:0000313" key="2">
    <source>
        <dbReference type="Ensembl" id="ENSSMAP00000042176.1"/>
    </source>
</evidence>
<evidence type="ECO:0000256" key="1">
    <source>
        <dbReference type="SAM" id="MobiDB-lite"/>
    </source>
</evidence>
<dbReference type="Proteomes" id="UP000694558">
    <property type="component" value="Chromosome 12"/>
</dbReference>
<sequence>TRPPLESRGAPESGGAAACWTGPSRAEPSRAEPPSSPDRADDARLSAGPNPRQHRTLKPDPISPCPPSGENHAAHLEVHLVPGPGPCSVLLSDWIRAVTRFCDRVSSFAEPVQSCKVSDLDPGLVLVPS</sequence>
<reference evidence="2" key="1">
    <citation type="submission" date="2023-05" db="EMBL/GenBank/DDBJ databases">
        <title>High-quality long-read genome of Scophthalmus maximus.</title>
        <authorList>
            <person name="Lien S."/>
            <person name="Martinez P."/>
        </authorList>
    </citation>
    <scope>NUCLEOTIDE SEQUENCE [LARGE SCALE GENOMIC DNA]</scope>
</reference>
<proteinExistence type="predicted"/>
<dbReference type="AlphaFoldDB" id="A0A8D3C4G8"/>
<accession>A0A8D3C4G8</accession>
<organism evidence="2 3">
    <name type="scientific">Scophthalmus maximus</name>
    <name type="common">Turbot</name>
    <name type="synonym">Psetta maxima</name>
    <dbReference type="NCBI Taxonomy" id="52904"/>
    <lineage>
        <taxon>Eukaryota</taxon>
        <taxon>Metazoa</taxon>
        <taxon>Chordata</taxon>
        <taxon>Craniata</taxon>
        <taxon>Vertebrata</taxon>
        <taxon>Euteleostomi</taxon>
        <taxon>Actinopterygii</taxon>
        <taxon>Neopterygii</taxon>
        <taxon>Teleostei</taxon>
        <taxon>Neoteleostei</taxon>
        <taxon>Acanthomorphata</taxon>
        <taxon>Carangaria</taxon>
        <taxon>Pleuronectiformes</taxon>
        <taxon>Pleuronectoidei</taxon>
        <taxon>Scophthalmidae</taxon>
        <taxon>Scophthalmus</taxon>
    </lineage>
</organism>
<dbReference type="Ensembl" id="ENSSMAT00000037758.1">
    <property type="protein sequence ID" value="ENSSMAP00000042176.1"/>
    <property type="gene ID" value="ENSSMAG00000022573.1"/>
</dbReference>
<name>A0A8D3C4G8_SCOMX</name>
<protein>
    <submittedName>
        <fullName evidence="2">Uncharacterized protein</fullName>
    </submittedName>
</protein>
<reference evidence="2" key="2">
    <citation type="submission" date="2025-08" db="UniProtKB">
        <authorList>
            <consortium name="Ensembl"/>
        </authorList>
    </citation>
    <scope>IDENTIFICATION</scope>
</reference>
<feature type="region of interest" description="Disordered" evidence="1">
    <location>
        <begin position="1"/>
        <end position="72"/>
    </location>
</feature>